<dbReference type="KEGG" id="bmei:Spa11_01390"/>
<accession>A0A518K2H7</accession>
<keyword evidence="3" id="KW-1185">Reference proteome</keyword>
<gene>
    <name evidence="2" type="ORF">Spa11_01390</name>
</gene>
<name>A0A518K2H7_9BACT</name>
<dbReference type="PROSITE" id="PS51257">
    <property type="entry name" value="PROKAR_LIPOPROTEIN"/>
    <property type="match status" value="1"/>
</dbReference>
<organism evidence="2 3">
    <name type="scientific">Botrimarina mediterranea</name>
    <dbReference type="NCBI Taxonomy" id="2528022"/>
    <lineage>
        <taxon>Bacteria</taxon>
        <taxon>Pseudomonadati</taxon>
        <taxon>Planctomycetota</taxon>
        <taxon>Planctomycetia</taxon>
        <taxon>Pirellulales</taxon>
        <taxon>Lacipirellulaceae</taxon>
        <taxon>Botrimarina</taxon>
    </lineage>
</organism>
<dbReference type="Proteomes" id="UP000316426">
    <property type="component" value="Chromosome"/>
</dbReference>
<feature type="compositionally biased region" description="Low complexity" evidence="1">
    <location>
        <begin position="56"/>
        <end position="67"/>
    </location>
</feature>
<evidence type="ECO:0000313" key="2">
    <source>
        <dbReference type="EMBL" id="QDV71970.1"/>
    </source>
</evidence>
<dbReference type="RefSeq" id="WP_145105424.1">
    <property type="nucleotide sequence ID" value="NZ_CP036349.1"/>
</dbReference>
<evidence type="ECO:0000313" key="3">
    <source>
        <dbReference type="Proteomes" id="UP000316426"/>
    </source>
</evidence>
<feature type="region of interest" description="Disordered" evidence="1">
    <location>
        <begin position="34"/>
        <end position="67"/>
    </location>
</feature>
<sequence length="67" mass="7116">MALTRFLVFAIACVALTGCQEKETVVDVETPSGDIEVTKDKDSGDIEVKVDRDPATEAASTTETAPE</sequence>
<evidence type="ECO:0000256" key="1">
    <source>
        <dbReference type="SAM" id="MobiDB-lite"/>
    </source>
</evidence>
<proteinExistence type="predicted"/>
<dbReference type="EMBL" id="CP036349">
    <property type="protein sequence ID" value="QDV71970.1"/>
    <property type="molecule type" value="Genomic_DNA"/>
</dbReference>
<dbReference type="AlphaFoldDB" id="A0A518K2H7"/>
<reference evidence="2 3" key="1">
    <citation type="submission" date="2019-02" db="EMBL/GenBank/DDBJ databases">
        <title>Deep-cultivation of Planctomycetes and their phenomic and genomic characterization uncovers novel biology.</title>
        <authorList>
            <person name="Wiegand S."/>
            <person name="Jogler M."/>
            <person name="Boedeker C."/>
            <person name="Pinto D."/>
            <person name="Vollmers J."/>
            <person name="Rivas-Marin E."/>
            <person name="Kohn T."/>
            <person name="Peeters S.H."/>
            <person name="Heuer A."/>
            <person name="Rast P."/>
            <person name="Oberbeckmann S."/>
            <person name="Bunk B."/>
            <person name="Jeske O."/>
            <person name="Meyerdierks A."/>
            <person name="Storesund J.E."/>
            <person name="Kallscheuer N."/>
            <person name="Luecker S."/>
            <person name="Lage O.M."/>
            <person name="Pohl T."/>
            <person name="Merkel B.J."/>
            <person name="Hornburger P."/>
            <person name="Mueller R.-W."/>
            <person name="Bruemmer F."/>
            <person name="Labrenz M."/>
            <person name="Spormann A.M."/>
            <person name="Op den Camp H."/>
            <person name="Overmann J."/>
            <person name="Amann R."/>
            <person name="Jetten M.S.M."/>
            <person name="Mascher T."/>
            <person name="Medema M.H."/>
            <person name="Devos D.P."/>
            <person name="Kaster A.-K."/>
            <person name="Ovreas L."/>
            <person name="Rohde M."/>
            <person name="Galperin M.Y."/>
            <person name="Jogler C."/>
        </authorList>
    </citation>
    <scope>NUCLEOTIDE SEQUENCE [LARGE SCALE GENOMIC DNA]</scope>
    <source>
        <strain evidence="2 3">Spa11</strain>
    </source>
</reference>
<feature type="compositionally biased region" description="Basic and acidic residues" evidence="1">
    <location>
        <begin position="36"/>
        <end position="55"/>
    </location>
</feature>
<protein>
    <submittedName>
        <fullName evidence="2">Uncharacterized protein</fullName>
    </submittedName>
</protein>